<name>A0A9D4FFF6_DREPO</name>
<dbReference type="Proteomes" id="UP000828390">
    <property type="component" value="Unassembled WGS sequence"/>
</dbReference>
<protein>
    <submittedName>
        <fullName evidence="1">Uncharacterized protein</fullName>
    </submittedName>
</protein>
<organism evidence="1 2">
    <name type="scientific">Dreissena polymorpha</name>
    <name type="common">Zebra mussel</name>
    <name type="synonym">Mytilus polymorpha</name>
    <dbReference type="NCBI Taxonomy" id="45954"/>
    <lineage>
        <taxon>Eukaryota</taxon>
        <taxon>Metazoa</taxon>
        <taxon>Spiralia</taxon>
        <taxon>Lophotrochozoa</taxon>
        <taxon>Mollusca</taxon>
        <taxon>Bivalvia</taxon>
        <taxon>Autobranchia</taxon>
        <taxon>Heteroconchia</taxon>
        <taxon>Euheterodonta</taxon>
        <taxon>Imparidentia</taxon>
        <taxon>Neoheterodontei</taxon>
        <taxon>Myida</taxon>
        <taxon>Dreissenoidea</taxon>
        <taxon>Dreissenidae</taxon>
        <taxon>Dreissena</taxon>
    </lineage>
</organism>
<sequence length="51" mass="6335">MSYCHRPKKCLGERRKNKPWMTTEIMDLCDNRRDLRYEKYTSQIIQKRTGR</sequence>
<dbReference type="AlphaFoldDB" id="A0A9D4FFF6"/>
<evidence type="ECO:0000313" key="1">
    <source>
        <dbReference type="EMBL" id="KAH3796891.1"/>
    </source>
</evidence>
<keyword evidence="2" id="KW-1185">Reference proteome</keyword>
<accession>A0A9D4FFF6</accession>
<proteinExistence type="predicted"/>
<reference evidence="1" key="1">
    <citation type="journal article" date="2019" name="bioRxiv">
        <title>The Genome of the Zebra Mussel, Dreissena polymorpha: A Resource for Invasive Species Research.</title>
        <authorList>
            <person name="McCartney M.A."/>
            <person name="Auch B."/>
            <person name="Kono T."/>
            <person name="Mallez S."/>
            <person name="Zhang Y."/>
            <person name="Obille A."/>
            <person name="Becker A."/>
            <person name="Abrahante J.E."/>
            <person name="Garbe J."/>
            <person name="Badalamenti J.P."/>
            <person name="Herman A."/>
            <person name="Mangelson H."/>
            <person name="Liachko I."/>
            <person name="Sullivan S."/>
            <person name="Sone E.D."/>
            <person name="Koren S."/>
            <person name="Silverstein K.A.T."/>
            <person name="Beckman K.B."/>
            <person name="Gohl D.M."/>
        </authorList>
    </citation>
    <scope>NUCLEOTIDE SEQUENCE</scope>
    <source>
        <strain evidence="1">Duluth1</strain>
        <tissue evidence="1">Whole animal</tissue>
    </source>
</reference>
<reference evidence="1" key="2">
    <citation type="submission" date="2020-11" db="EMBL/GenBank/DDBJ databases">
        <authorList>
            <person name="McCartney M.A."/>
            <person name="Auch B."/>
            <person name="Kono T."/>
            <person name="Mallez S."/>
            <person name="Becker A."/>
            <person name="Gohl D.M."/>
            <person name="Silverstein K.A.T."/>
            <person name="Koren S."/>
            <person name="Bechman K.B."/>
            <person name="Herman A."/>
            <person name="Abrahante J.E."/>
            <person name="Garbe J."/>
        </authorList>
    </citation>
    <scope>NUCLEOTIDE SEQUENCE</scope>
    <source>
        <strain evidence="1">Duluth1</strain>
        <tissue evidence="1">Whole animal</tissue>
    </source>
</reference>
<gene>
    <name evidence="1" type="ORF">DPMN_150468</name>
</gene>
<comment type="caution">
    <text evidence="1">The sequence shown here is derived from an EMBL/GenBank/DDBJ whole genome shotgun (WGS) entry which is preliminary data.</text>
</comment>
<dbReference type="EMBL" id="JAIWYP010000007">
    <property type="protein sequence ID" value="KAH3796891.1"/>
    <property type="molecule type" value="Genomic_DNA"/>
</dbReference>
<evidence type="ECO:0000313" key="2">
    <source>
        <dbReference type="Proteomes" id="UP000828390"/>
    </source>
</evidence>